<dbReference type="EMBL" id="AMQM01003739">
    <property type="status" value="NOT_ANNOTATED_CDS"/>
    <property type="molecule type" value="Genomic_DNA"/>
</dbReference>
<dbReference type="EMBL" id="KB096275">
    <property type="protein sequence ID" value="ESO06971.1"/>
    <property type="molecule type" value="Genomic_DNA"/>
</dbReference>
<reference evidence="9" key="1">
    <citation type="submission" date="2012-12" db="EMBL/GenBank/DDBJ databases">
        <authorList>
            <person name="Hellsten U."/>
            <person name="Grimwood J."/>
            <person name="Chapman J.A."/>
            <person name="Shapiro H."/>
            <person name="Aerts A."/>
            <person name="Otillar R.P."/>
            <person name="Terry A.Y."/>
            <person name="Boore J.L."/>
            <person name="Simakov O."/>
            <person name="Marletaz F."/>
            <person name="Cho S.-J."/>
            <person name="Edsinger-Gonzales E."/>
            <person name="Havlak P."/>
            <person name="Kuo D.-H."/>
            <person name="Larsson T."/>
            <person name="Lv J."/>
            <person name="Arendt D."/>
            <person name="Savage R."/>
            <person name="Osoegawa K."/>
            <person name="de Jong P."/>
            <person name="Lindberg D.R."/>
            <person name="Seaver E.C."/>
            <person name="Weisblat D.A."/>
            <person name="Putnam N.H."/>
            <person name="Grigoriev I.V."/>
            <person name="Rokhsar D.S."/>
        </authorList>
    </citation>
    <scope>NUCLEOTIDE SEQUENCE</scope>
</reference>
<dbReference type="KEGG" id="hro:HELRODRAFT_126798"/>
<evidence type="ECO:0000259" key="6">
    <source>
        <dbReference type="PROSITE" id="PS50104"/>
    </source>
</evidence>
<dbReference type="Gene3D" id="3.40.50.10140">
    <property type="entry name" value="Toll/interleukin-1 receptor homology (TIR) domain"/>
    <property type="match status" value="1"/>
</dbReference>
<dbReference type="OrthoDB" id="9982425at2759"/>
<evidence type="ECO:0000313" key="9">
    <source>
        <dbReference type="Proteomes" id="UP000015101"/>
    </source>
</evidence>
<dbReference type="HOGENOM" id="CLU_2711967_0_0_1"/>
<reference evidence="7 9" key="2">
    <citation type="journal article" date="2013" name="Nature">
        <title>Insights into bilaterian evolution from three spiralian genomes.</title>
        <authorList>
            <person name="Simakov O."/>
            <person name="Marletaz F."/>
            <person name="Cho S.J."/>
            <person name="Edsinger-Gonzales E."/>
            <person name="Havlak P."/>
            <person name="Hellsten U."/>
            <person name="Kuo D.H."/>
            <person name="Larsson T."/>
            <person name="Lv J."/>
            <person name="Arendt D."/>
            <person name="Savage R."/>
            <person name="Osoegawa K."/>
            <person name="de Jong P."/>
            <person name="Grimwood J."/>
            <person name="Chapman J.A."/>
            <person name="Shapiro H."/>
            <person name="Aerts A."/>
            <person name="Otillar R.P."/>
            <person name="Terry A.Y."/>
            <person name="Boore J.L."/>
            <person name="Grigoriev I.V."/>
            <person name="Lindberg D.R."/>
            <person name="Seaver E.C."/>
            <person name="Weisblat D.A."/>
            <person name="Putnam N.H."/>
            <person name="Rokhsar D.S."/>
        </authorList>
    </citation>
    <scope>NUCLEOTIDE SEQUENCE</scope>
</reference>
<dbReference type="AlphaFoldDB" id="T1EHB0"/>
<evidence type="ECO:0000256" key="5">
    <source>
        <dbReference type="ARBA" id="ARBA00023136"/>
    </source>
</evidence>
<dbReference type="PROSITE" id="PS50104">
    <property type="entry name" value="TIR"/>
    <property type="match status" value="1"/>
</dbReference>
<dbReference type="GeneID" id="20195960"/>
<dbReference type="GO" id="GO:0007165">
    <property type="term" value="P:signal transduction"/>
    <property type="evidence" value="ECO:0007669"/>
    <property type="project" value="InterPro"/>
</dbReference>
<keyword evidence="3" id="KW-0732">Signal</keyword>
<dbReference type="InterPro" id="IPR035897">
    <property type="entry name" value="Toll_tir_struct_dom_sf"/>
</dbReference>
<dbReference type="PANTHER" id="PTHR24365">
    <property type="entry name" value="TOLL-LIKE RECEPTOR"/>
    <property type="match status" value="1"/>
</dbReference>
<evidence type="ECO:0000313" key="8">
    <source>
        <dbReference type="EnsemblMetazoa" id="HelroP126798"/>
    </source>
</evidence>
<evidence type="ECO:0000256" key="3">
    <source>
        <dbReference type="ARBA" id="ARBA00022729"/>
    </source>
</evidence>
<protein>
    <recommendedName>
        <fullName evidence="6">TIR domain-containing protein</fullName>
    </recommendedName>
</protein>
<dbReference type="Pfam" id="PF13676">
    <property type="entry name" value="TIR_2"/>
    <property type="match status" value="1"/>
</dbReference>
<dbReference type="eggNOG" id="KOG4641">
    <property type="taxonomic scope" value="Eukaryota"/>
</dbReference>
<feature type="domain" description="TIR" evidence="6">
    <location>
        <begin position="1"/>
        <end position="73"/>
    </location>
</feature>
<dbReference type="RefSeq" id="XP_009015067.1">
    <property type="nucleotide sequence ID" value="XM_009016819.1"/>
</dbReference>
<dbReference type="STRING" id="6412.T1EHB0"/>
<dbReference type="Proteomes" id="UP000015101">
    <property type="component" value="Unassembled WGS sequence"/>
</dbReference>
<keyword evidence="5" id="KW-0472">Membrane</keyword>
<gene>
    <name evidence="8" type="primary">20195960</name>
    <name evidence="7" type="ORF">HELRODRAFT_126798</name>
</gene>
<keyword evidence="4" id="KW-1133">Transmembrane helix</keyword>
<sequence length="73" mass="8776">EQYKFNVLYHSRDFPPGYPIIESIVQAIKNSKRIIFVVTKKFCESFWCREEINIAFNHVKKRRRLLVTFLNGV</sequence>
<keyword evidence="9" id="KW-1185">Reference proteome</keyword>
<dbReference type="InterPro" id="IPR000157">
    <property type="entry name" value="TIR_dom"/>
</dbReference>
<evidence type="ECO:0000256" key="4">
    <source>
        <dbReference type="ARBA" id="ARBA00022989"/>
    </source>
</evidence>
<evidence type="ECO:0000256" key="1">
    <source>
        <dbReference type="ARBA" id="ARBA00004370"/>
    </source>
</evidence>
<dbReference type="EnsemblMetazoa" id="HelroT126798">
    <property type="protein sequence ID" value="HelroP126798"/>
    <property type="gene ID" value="HelroG126798"/>
</dbReference>
<dbReference type="GO" id="GO:0016020">
    <property type="term" value="C:membrane"/>
    <property type="evidence" value="ECO:0007669"/>
    <property type="project" value="UniProtKB-SubCell"/>
</dbReference>
<organism evidence="8 9">
    <name type="scientific">Helobdella robusta</name>
    <name type="common">Californian leech</name>
    <dbReference type="NCBI Taxonomy" id="6412"/>
    <lineage>
        <taxon>Eukaryota</taxon>
        <taxon>Metazoa</taxon>
        <taxon>Spiralia</taxon>
        <taxon>Lophotrochozoa</taxon>
        <taxon>Annelida</taxon>
        <taxon>Clitellata</taxon>
        <taxon>Hirudinea</taxon>
        <taxon>Rhynchobdellida</taxon>
        <taxon>Glossiphoniidae</taxon>
        <taxon>Helobdella</taxon>
    </lineage>
</organism>
<accession>T1EHB0</accession>
<dbReference type="InParanoid" id="T1EHB0"/>
<evidence type="ECO:0000256" key="2">
    <source>
        <dbReference type="ARBA" id="ARBA00022692"/>
    </source>
</evidence>
<proteinExistence type="predicted"/>
<reference evidence="8" key="3">
    <citation type="submission" date="2015-06" db="UniProtKB">
        <authorList>
            <consortium name="EnsemblMetazoa"/>
        </authorList>
    </citation>
    <scope>IDENTIFICATION</scope>
</reference>
<dbReference type="PANTHER" id="PTHR24365:SF541">
    <property type="entry name" value="PROTEIN TOLL-RELATED"/>
    <property type="match status" value="1"/>
</dbReference>
<dbReference type="CTD" id="20195960"/>
<dbReference type="SUPFAM" id="SSF52200">
    <property type="entry name" value="Toll/Interleukin receptor TIR domain"/>
    <property type="match status" value="1"/>
</dbReference>
<evidence type="ECO:0000313" key="7">
    <source>
        <dbReference type="EMBL" id="ESO06971.1"/>
    </source>
</evidence>
<comment type="subcellular location">
    <subcellularLocation>
        <location evidence="1">Membrane</location>
    </subcellularLocation>
</comment>
<keyword evidence="2" id="KW-0812">Transmembrane</keyword>
<name>T1EHB0_HELRO</name>